<reference evidence="4" key="1">
    <citation type="journal article" date="2019" name="Int. J. Syst. Evol. Microbiol.">
        <title>The Global Catalogue of Microorganisms (GCM) 10K type strain sequencing project: providing services to taxonomists for standard genome sequencing and annotation.</title>
        <authorList>
            <consortium name="The Broad Institute Genomics Platform"/>
            <consortium name="The Broad Institute Genome Sequencing Center for Infectious Disease"/>
            <person name="Wu L."/>
            <person name="Ma J."/>
        </authorList>
    </citation>
    <scope>NUCLEOTIDE SEQUENCE [LARGE SCALE GENOMIC DNA]</scope>
    <source>
        <strain evidence="4">CGMCC 1.8859</strain>
    </source>
</reference>
<name>A0ABQ2P3Z2_9NEIS</name>
<dbReference type="SMART" id="SM00062">
    <property type="entry name" value="PBPb"/>
    <property type="match status" value="1"/>
</dbReference>
<feature type="domain" description="Solute-binding protein family 3/N-terminal" evidence="2">
    <location>
        <begin position="1"/>
        <end position="228"/>
    </location>
</feature>
<accession>A0ABQ2P3Z2</accession>
<evidence type="ECO:0000313" key="4">
    <source>
        <dbReference type="Proteomes" id="UP000637267"/>
    </source>
</evidence>
<dbReference type="Pfam" id="PF00497">
    <property type="entry name" value="SBP_bac_3"/>
    <property type="match status" value="1"/>
</dbReference>
<evidence type="ECO:0000256" key="1">
    <source>
        <dbReference type="ARBA" id="ARBA00022729"/>
    </source>
</evidence>
<dbReference type="PANTHER" id="PTHR35936">
    <property type="entry name" value="MEMBRANE-BOUND LYTIC MUREIN TRANSGLYCOSYLASE F"/>
    <property type="match status" value="1"/>
</dbReference>
<dbReference type="Gene3D" id="3.40.190.10">
    <property type="entry name" value="Periplasmic binding protein-like II"/>
    <property type="match status" value="2"/>
</dbReference>
<gene>
    <name evidence="3" type="ORF">GCM10010970_00650</name>
</gene>
<dbReference type="Proteomes" id="UP000637267">
    <property type="component" value="Unassembled WGS sequence"/>
</dbReference>
<keyword evidence="1" id="KW-0732">Signal</keyword>
<dbReference type="EMBL" id="BMLX01000001">
    <property type="protein sequence ID" value="GGP17621.1"/>
    <property type="molecule type" value="Genomic_DNA"/>
</dbReference>
<evidence type="ECO:0000259" key="2">
    <source>
        <dbReference type="SMART" id="SM00062"/>
    </source>
</evidence>
<evidence type="ECO:0000313" key="3">
    <source>
        <dbReference type="EMBL" id="GGP17621.1"/>
    </source>
</evidence>
<dbReference type="InterPro" id="IPR001638">
    <property type="entry name" value="Solute-binding_3/MltF_N"/>
</dbReference>
<organism evidence="3 4">
    <name type="scientific">Silvimonas iriomotensis</name>
    <dbReference type="NCBI Taxonomy" id="449662"/>
    <lineage>
        <taxon>Bacteria</taxon>
        <taxon>Pseudomonadati</taxon>
        <taxon>Pseudomonadota</taxon>
        <taxon>Betaproteobacteria</taxon>
        <taxon>Neisseriales</taxon>
        <taxon>Chitinibacteraceae</taxon>
        <taxon>Silvimonas</taxon>
    </lineage>
</organism>
<protein>
    <recommendedName>
        <fullName evidence="2">Solute-binding protein family 3/N-terminal domain-containing protein</fullName>
    </recommendedName>
</protein>
<proteinExistence type="predicted"/>
<keyword evidence="4" id="KW-1185">Reference proteome</keyword>
<dbReference type="SUPFAM" id="SSF53850">
    <property type="entry name" value="Periplasmic binding protein-like II"/>
    <property type="match status" value="1"/>
</dbReference>
<comment type="caution">
    <text evidence="3">The sequence shown here is derived from an EMBL/GenBank/DDBJ whole genome shotgun (WGS) entry which is preliminary data.</text>
</comment>
<dbReference type="PANTHER" id="PTHR35936:SF25">
    <property type="entry name" value="ABC TRANSPORTER SUBSTRATE-BINDING PROTEIN"/>
    <property type="match status" value="1"/>
</dbReference>
<sequence>MALETWPPYMYADAGGKPAGLDIELAQAIFREARCTLIITDEVPRKRRQKMYEDGTLNLLLAASDTPEREKTSYFTLPYRREVAALMALTPKAAQYASVRSFADLRARKILLVSPNSGWYGPDYATNLPAMQAASSVVFFEDFQQGIRMIKAQHGDVILGDLVALTWEARKQNIPVAPLPMPVFSDDVHMMLSRRSAIPADVEALNAAINRLEKNGTLAQIRARYGLH</sequence>